<dbReference type="Proteomes" id="UP000823882">
    <property type="component" value="Unassembled WGS sequence"/>
</dbReference>
<evidence type="ECO:0000313" key="2">
    <source>
        <dbReference type="Proteomes" id="UP000823882"/>
    </source>
</evidence>
<organism evidence="1 2">
    <name type="scientific">Candidatus Intestinimonas pullistercoris</name>
    <dbReference type="NCBI Taxonomy" id="2838623"/>
    <lineage>
        <taxon>Bacteria</taxon>
        <taxon>Bacillati</taxon>
        <taxon>Bacillota</taxon>
        <taxon>Clostridia</taxon>
        <taxon>Eubacteriales</taxon>
        <taxon>Intestinimonas</taxon>
    </lineage>
</organism>
<reference evidence="1" key="1">
    <citation type="journal article" date="2021" name="PeerJ">
        <title>Extensive microbial diversity within the chicken gut microbiome revealed by metagenomics and culture.</title>
        <authorList>
            <person name="Gilroy R."/>
            <person name="Ravi A."/>
            <person name="Getino M."/>
            <person name="Pursley I."/>
            <person name="Horton D.L."/>
            <person name="Alikhan N.F."/>
            <person name="Baker D."/>
            <person name="Gharbi K."/>
            <person name="Hall N."/>
            <person name="Watson M."/>
            <person name="Adriaenssens E.M."/>
            <person name="Foster-Nyarko E."/>
            <person name="Jarju S."/>
            <person name="Secka A."/>
            <person name="Antonio M."/>
            <person name="Oren A."/>
            <person name="Chaudhuri R.R."/>
            <person name="La Ragione R."/>
            <person name="Hildebrand F."/>
            <person name="Pallen M.J."/>
        </authorList>
    </citation>
    <scope>NUCLEOTIDE SEQUENCE</scope>
    <source>
        <strain evidence="1">CHK186-1790</strain>
    </source>
</reference>
<gene>
    <name evidence="1" type="ORF">H9701_02905</name>
</gene>
<protein>
    <submittedName>
        <fullName evidence="1">Pyridoxamine 5'-phosphate oxidase family protein</fullName>
    </submittedName>
</protein>
<dbReference type="PANTHER" id="PTHR34071:SF2">
    <property type="entry name" value="FLAVIN-NUCLEOTIDE-BINDING PROTEIN"/>
    <property type="match status" value="1"/>
</dbReference>
<sequence>MRRSDRELRDPGQLLEVIDACKVFRLAMAAEGRPYLVPLNFGYAYEGGQFEFYFHSALQGRKLDLLRQNPQVCFELDCGHALVPADLPCGYSYRYASVIGEGTVELVEEPARKVLYLQRLLRHQTGRDFPLREEQAASVAVGRILVHSLTGKAHR</sequence>
<proteinExistence type="predicted"/>
<name>A0A9D2NXY8_9FIRM</name>
<evidence type="ECO:0000313" key="1">
    <source>
        <dbReference type="EMBL" id="HJC40487.1"/>
    </source>
</evidence>
<dbReference type="AlphaFoldDB" id="A0A9D2NXY8"/>
<dbReference type="InterPro" id="IPR024747">
    <property type="entry name" value="Pyridox_Oxase-rel"/>
</dbReference>
<dbReference type="EMBL" id="DWWJ01000058">
    <property type="protein sequence ID" value="HJC40487.1"/>
    <property type="molecule type" value="Genomic_DNA"/>
</dbReference>
<comment type="caution">
    <text evidence="1">The sequence shown here is derived from an EMBL/GenBank/DDBJ whole genome shotgun (WGS) entry which is preliminary data.</text>
</comment>
<dbReference type="InterPro" id="IPR012349">
    <property type="entry name" value="Split_barrel_FMN-bd"/>
</dbReference>
<dbReference type="PANTHER" id="PTHR34071">
    <property type="entry name" value="5-NITROIMIDAZOLE ANTIBIOTICS RESISTANCE PROTEIN, NIMA-FAMILY-RELATED PROTEIN-RELATED"/>
    <property type="match status" value="1"/>
</dbReference>
<reference evidence="1" key="2">
    <citation type="submission" date="2021-04" db="EMBL/GenBank/DDBJ databases">
        <authorList>
            <person name="Gilroy R."/>
        </authorList>
    </citation>
    <scope>NUCLEOTIDE SEQUENCE</scope>
    <source>
        <strain evidence="1">CHK186-1790</strain>
    </source>
</reference>
<accession>A0A9D2NXY8</accession>
<dbReference type="Gene3D" id="2.30.110.10">
    <property type="entry name" value="Electron Transport, Fmn-binding Protein, Chain A"/>
    <property type="match status" value="1"/>
</dbReference>
<dbReference type="Pfam" id="PF12900">
    <property type="entry name" value="Pyridox_ox_2"/>
    <property type="match status" value="1"/>
</dbReference>
<dbReference type="SUPFAM" id="SSF50475">
    <property type="entry name" value="FMN-binding split barrel"/>
    <property type="match status" value="1"/>
</dbReference>